<gene>
    <name evidence="12" type="ORF">ESB13_02105</name>
</gene>
<dbReference type="SUPFAM" id="SSF55781">
    <property type="entry name" value="GAF domain-like"/>
    <property type="match status" value="1"/>
</dbReference>
<feature type="domain" description="Response regulatory" evidence="11">
    <location>
        <begin position="763"/>
        <end position="875"/>
    </location>
</feature>
<keyword evidence="9" id="KW-1133">Transmembrane helix</keyword>
<evidence type="ECO:0000256" key="6">
    <source>
        <dbReference type="ARBA" id="ARBA00023012"/>
    </source>
</evidence>
<feature type="modified residue" description="4-aspartylphosphate" evidence="7">
    <location>
        <position position="935"/>
    </location>
</feature>
<comment type="caution">
    <text evidence="12">The sequence shown here is derived from an EMBL/GenBank/DDBJ whole genome shotgun (WGS) entry which is preliminary data.</text>
</comment>
<feature type="coiled-coil region" evidence="8">
    <location>
        <begin position="386"/>
        <end position="466"/>
    </location>
</feature>
<dbReference type="CDD" id="cd00082">
    <property type="entry name" value="HisKA"/>
    <property type="match status" value="1"/>
</dbReference>
<dbReference type="AlphaFoldDB" id="A0A4Q1DAW5"/>
<dbReference type="InterPro" id="IPR004358">
    <property type="entry name" value="Sig_transdc_His_kin-like_C"/>
</dbReference>
<evidence type="ECO:0000259" key="10">
    <source>
        <dbReference type="PROSITE" id="PS50109"/>
    </source>
</evidence>
<dbReference type="SMART" id="SM00387">
    <property type="entry name" value="HATPase_c"/>
    <property type="match status" value="1"/>
</dbReference>
<dbReference type="PANTHER" id="PTHR45339:SF1">
    <property type="entry name" value="HYBRID SIGNAL TRANSDUCTION HISTIDINE KINASE J"/>
    <property type="match status" value="1"/>
</dbReference>
<dbReference type="InterPro" id="IPR003661">
    <property type="entry name" value="HisK_dim/P_dom"/>
</dbReference>
<keyword evidence="8" id="KW-0175">Coiled coil</keyword>
<dbReference type="InterPro" id="IPR036097">
    <property type="entry name" value="HisK_dim/P_sf"/>
</dbReference>
<dbReference type="PANTHER" id="PTHR45339">
    <property type="entry name" value="HYBRID SIGNAL TRANSDUCTION HISTIDINE KINASE J"/>
    <property type="match status" value="1"/>
</dbReference>
<organism evidence="12 13">
    <name type="scientific">Filimonas effusa</name>
    <dbReference type="NCBI Taxonomy" id="2508721"/>
    <lineage>
        <taxon>Bacteria</taxon>
        <taxon>Pseudomonadati</taxon>
        <taxon>Bacteroidota</taxon>
        <taxon>Chitinophagia</taxon>
        <taxon>Chitinophagales</taxon>
        <taxon>Chitinophagaceae</taxon>
        <taxon>Filimonas</taxon>
    </lineage>
</organism>
<feature type="modified residue" description="4-aspartylphosphate" evidence="7">
    <location>
        <position position="1081"/>
    </location>
</feature>
<reference evidence="12 13" key="1">
    <citation type="submission" date="2019-01" db="EMBL/GenBank/DDBJ databases">
        <title>Filimonas sp. strain TTM-71.</title>
        <authorList>
            <person name="Chen W.-M."/>
        </authorList>
    </citation>
    <scope>NUCLEOTIDE SEQUENCE [LARGE SCALE GENOMIC DNA]</scope>
    <source>
        <strain evidence="12 13">TTM-71</strain>
    </source>
</reference>
<dbReference type="Proteomes" id="UP000290545">
    <property type="component" value="Unassembled WGS sequence"/>
</dbReference>
<protein>
    <recommendedName>
        <fullName evidence="2">histidine kinase</fullName>
        <ecNumber evidence="2">2.7.13.3</ecNumber>
    </recommendedName>
</protein>
<dbReference type="Gene3D" id="3.30.450.40">
    <property type="match status" value="1"/>
</dbReference>
<evidence type="ECO:0000256" key="5">
    <source>
        <dbReference type="ARBA" id="ARBA00022777"/>
    </source>
</evidence>
<dbReference type="SMART" id="SM00448">
    <property type="entry name" value="REC"/>
    <property type="match status" value="2"/>
</dbReference>
<dbReference type="InterPro" id="IPR029016">
    <property type="entry name" value="GAF-like_dom_sf"/>
</dbReference>
<dbReference type="RefSeq" id="WP_129001382.1">
    <property type="nucleotide sequence ID" value="NZ_SDHZ01000001.1"/>
</dbReference>
<feature type="transmembrane region" description="Helical" evidence="9">
    <location>
        <begin position="177"/>
        <end position="203"/>
    </location>
</feature>
<evidence type="ECO:0000259" key="11">
    <source>
        <dbReference type="PROSITE" id="PS50110"/>
    </source>
</evidence>
<dbReference type="SUPFAM" id="SSF55874">
    <property type="entry name" value="ATPase domain of HSP90 chaperone/DNA topoisomerase II/histidine kinase"/>
    <property type="match status" value="1"/>
</dbReference>
<dbReference type="PROSITE" id="PS50110">
    <property type="entry name" value="RESPONSE_REGULATORY"/>
    <property type="match status" value="3"/>
</dbReference>
<evidence type="ECO:0000256" key="3">
    <source>
        <dbReference type="ARBA" id="ARBA00022553"/>
    </source>
</evidence>
<feature type="modified residue" description="4-aspartylphosphate" evidence="7">
    <location>
        <position position="812"/>
    </location>
</feature>
<evidence type="ECO:0000256" key="2">
    <source>
        <dbReference type="ARBA" id="ARBA00012438"/>
    </source>
</evidence>
<proteinExistence type="predicted"/>
<keyword evidence="5" id="KW-0418">Kinase</keyword>
<evidence type="ECO:0000256" key="9">
    <source>
        <dbReference type="SAM" id="Phobius"/>
    </source>
</evidence>
<dbReference type="EC" id="2.7.13.3" evidence="2"/>
<keyword evidence="3 7" id="KW-0597">Phosphoprotein</keyword>
<feature type="domain" description="Histidine kinase" evidence="10">
    <location>
        <begin position="483"/>
        <end position="717"/>
    </location>
</feature>
<dbReference type="EMBL" id="SDHZ01000001">
    <property type="protein sequence ID" value="RXK85629.1"/>
    <property type="molecule type" value="Genomic_DNA"/>
</dbReference>
<accession>A0A4Q1DAW5</accession>
<dbReference type="Pfam" id="PF02518">
    <property type="entry name" value="HATPase_c"/>
    <property type="match status" value="1"/>
</dbReference>
<dbReference type="CDD" id="cd16922">
    <property type="entry name" value="HATPase_EvgS-ArcB-TorS-like"/>
    <property type="match status" value="1"/>
</dbReference>
<dbReference type="Gene3D" id="3.40.50.2300">
    <property type="match status" value="3"/>
</dbReference>
<evidence type="ECO:0000313" key="13">
    <source>
        <dbReference type="Proteomes" id="UP000290545"/>
    </source>
</evidence>
<feature type="domain" description="Response regulatory" evidence="11">
    <location>
        <begin position="884"/>
        <end position="1003"/>
    </location>
</feature>
<dbReference type="Pfam" id="PF05227">
    <property type="entry name" value="CHASE3"/>
    <property type="match status" value="1"/>
</dbReference>
<dbReference type="Gene3D" id="3.30.565.10">
    <property type="entry name" value="Histidine kinase-like ATPase, C-terminal domain"/>
    <property type="match status" value="1"/>
</dbReference>
<sequence>MKLSLNTRLAFGFTVAILLVLIVGGVSFLSFRKQITEGDLVKHTYEVITEVDDIQKLLIDMETGRRGYRGTADTSFLRPYEDALPRLRPSVNQLHLLVKDNDTQRENVIQLQEGIERLLSFWSGLGKTAAFYSKQDIINVTNQEKHLMDNVRVVLRKMSKDEDVLLKRREERNERSITYTTWTLCVGTVLILVIVIFLILVIVKEFRNRKKAELDLQKSFEELEALNSSNMAQNWLLKGVGELNKEMQGVGELSMLADAIMKSLVTYLQLPAGGLFIFDGNEGKLKLVSSMGLAGDVKKSYALGEGLPGRAGLGHELLEIKDVPAGYWSLESASGSGEAGLLVYVPLWLNEELKGVIELAGFKPLHPAQRDLLLTVVDSLATAINAAQAQERVRLLLERVQEQKEELEHQQEELRQTNEELTRQAEILQASEEELRVQEEELRQINTELEERNEAVEVARQSLVQKARELEVTSRYKSEFLANMSHELRTPLNSVLILANILSENKTGNLSDKQIEYAHIIHKSGSDLLKLINDILDLSKIEAGKVELNFEETSLKQIKNDIGQLFNVVAEEKDIAFAVNVDLSLPETVNTDVQRLEQVIKNLLSNAFKFTPAKGKVILDIYAESGKRTLQDRNLDVSEGLIAFAVKDTGIGIPEEKQPLIFEAFQQADGSTSRKYGGTGLGLSISKELVKILGGEMHITSEEGKGSTFTVYLPLNKVAAVAPAVVARQDEGKLDTAEVDAASITPQTKVADDRNYINKGEKVMLIIEDDPQFARIVQDFARSKKYKTIVALQGDEGLYYARTYKPAAIILDMQLPVIDGWSLLKIFKNDSLLQHIPVHIISAADESRLSSDGAIAYLNKPVSKNDLENAFTLIGSHILAQIKKVLVLSGDYLKDDNLRTLMQERQFDVEPTYAHTVEEAVAVMKEVQFDCIIADIGKDVERGVEALQRLRNEAPVADVPVIIYLDSDISPANELKLKRVSNVIIRESSFARDRLMDEMELFLYKIQEGGPRPASQQPVAVTDNNILINKKVLLVDDDMRNVFALSTALEQQQMDVITASDGKEALEQLQQHPDIQLVLMDIMMPEMDGFEAIRRIRNQLKLTRLPVIALTAKAMQGDKEKCIEAGASDYITKPVDTNRLFSLMRVWLSQ</sequence>
<dbReference type="InterPro" id="IPR007891">
    <property type="entry name" value="CHASE3"/>
</dbReference>
<dbReference type="OrthoDB" id="9811889at2"/>
<dbReference type="Pfam" id="PF00512">
    <property type="entry name" value="HisKA"/>
    <property type="match status" value="1"/>
</dbReference>
<dbReference type="Gene3D" id="1.10.287.130">
    <property type="match status" value="1"/>
</dbReference>
<evidence type="ECO:0000256" key="7">
    <source>
        <dbReference type="PROSITE-ProRule" id="PRU00169"/>
    </source>
</evidence>
<keyword evidence="13" id="KW-1185">Reference proteome</keyword>
<keyword evidence="4" id="KW-0808">Transferase</keyword>
<dbReference type="InterPro" id="IPR011006">
    <property type="entry name" value="CheY-like_superfamily"/>
</dbReference>
<dbReference type="InterPro" id="IPR003018">
    <property type="entry name" value="GAF"/>
</dbReference>
<dbReference type="SUPFAM" id="SSF47384">
    <property type="entry name" value="Homodimeric domain of signal transducing histidine kinase"/>
    <property type="match status" value="1"/>
</dbReference>
<name>A0A4Q1DAW5_9BACT</name>
<evidence type="ECO:0000256" key="8">
    <source>
        <dbReference type="SAM" id="Coils"/>
    </source>
</evidence>
<dbReference type="PRINTS" id="PR00344">
    <property type="entry name" value="BCTRLSENSOR"/>
</dbReference>
<dbReference type="FunFam" id="3.30.565.10:FF:000010">
    <property type="entry name" value="Sensor histidine kinase RcsC"/>
    <property type="match status" value="1"/>
</dbReference>
<dbReference type="InterPro" id="IPR003594">
    <property type="entry name" value="HATPase_dom"/>
</dbReference>
<evidence type="ECO:0000313" key="12">
    <source>
        <dbReference type="EMBL" id="RXK85629.1"/>
    </source>
</evidence>
<feature type="transmembrane region" description="Helical" evidence="9">
    <location>
        <begin position="12"/>
        <end position="31"/>
    </location>
</feature>
<evidence type="ECO:0000256" key="1">
    <source>
        <dbReference type="ARBA" id="ARBA00000085"/>
    </source>
</evidence>
<dbReference type="SMART" id="SM00065">
    <property type="entry name" value="GAF"/>
    <property type="match status" value="1"/>
</dbReference>
<dbReference type="SUPFAM" id="SSF52172">
    <property type="entry name" value="CheY-like"/>
    <property type="match status" value="3"/>
</dbReference>
<dbReference type="InterPro" id="IPR005467">
    <property type="entry name" value="His_kinase_dom"/>
</dbReference>
<dbReference type="InterPro" id="IPR036890">
    <property type="entry name" value="HATPase_C_sf"/>
</dbReference>
<dbReference type="InterPro" id="IPR001789">
    <property type="entry name" value="Sig_transdc_resp-reg_receiver"/>
</dbReference>
<keyword evidence="9" id="KW-0472">Membrane</keyword>
<evidence type="ECO:0000256" key="4">
    <source>
        <dbReference type="ARBA" id="ARBA00022679"/>
    </source>
</evidence>
<comment type="catalytic activity">
    <reaction evidence="1">
        <text>ATP + protein L-histidine = ADP + protein N-phospho-L-histidine.</text>
        <dbReference type="EC" id="2.7.13.3"/>
    </reaction>
</comment>
<feature type="domain" description="Response regulatory" evidence="11">
    <location>
        <begin position="1031"/>
        <end position="1148"/>
    </location>
</feature>
<dbReference type="PROSITE" id="PS50109">
    <property type="entry name" value="HIS_KIN"/>
    <property type="match status" value="1"/>
</dbReference>
<dbReference type="Pfam" id="PF00072">
    <property type="entry name" value="Response_reg"/>
    <property type="match status" value="2"/>
</dbReference>
<dbReference type="SMART" id="SM00388">
    <property type="entry name" value="HisKA"/>
    <property type="match status" value="1"/>
</dbReference>
<keyword evidence="6" id="KW-0902">Two-component regulatory system</keyword>
<dbReference type="CDD" id="cd19410">
    <property type="entry name" value="HK9-like_sensor"/>
    <property type="match status" value="1"/>
</dbReference>
<dbReference type="GO" id="GO:0000155">
    <property type="term" value="F:phosphorelay sensor kinase activity"/>
    <property type="evidence" value="ECO:0007669"/>
    <property type="project" value="InterPro"/>
</dbReference>
<dbReference type="CDD" id="cd17546">
    <property type="entry name" value="REC_hyHK_CKI1_RcsC-like"/>
    <property type="match status" value="1"/>
</dbReference>
<keyword evidence="9" id="KW-0812">Transmembrane</keyword>